<dbReference type="InterPro" id="IPR036134">
    <property type="entry name" value="Crypto/Photolyase_FAD-like_sf"/>
</dbReference>
<dbReference type="Gene3D" id="1.25.40.80">
    <property type="match status" value="1"/>
</dbReference>
<comment type="cofactor">
    <cofactor evidence="1">
        <name>(6R)-5,10-methylene-5,6,7,8-tetrahydrofolate</name>
        <dbReference type="ChEBI" id="CHEBI:15636"/>
    </cofactor>
</comment>
<dbReference type="Pfam" id="PF00875">
    <property type="entry name" value="DNA_photolyase"/>
    <property type="match status" value="1"/>
</dbReference>
<evidence type="ECO:0000259" key="7">
    <source>
        <dbReference type="PROSITE" id="PS51645"/>
    </source>
</evidence>
<evidence type="ECO:0000256" key="1">
    <source>
        <dbReference type="ARBA" id="ARBA00001932"/>
    </source>
</evidence>
<dbReference type="InterPro" id="IPR014729">
    <property type="entry name" value="Rossmann-like_a/b/a_fold"/>
</dbReference>
<accession>A0A7R6VZY5</accession>
<feature type="binding site" evidence="4">
    <location>
        <position position="207"/>
    </location>
    <ligand>
        <name>FAD</name>
        <dbReference type="ChEBI" id="CHEBI:57692"/>
    </ligand>
</feature>
<dbReference type="PRINTS" id="PR00147">
    <property type="entry name" value="DNAPHOTLYASE"/>
</dbReference>
<dbReference type="GO" id="GO:0003904">
    <property type="term" value="F:deoxyribodipyrimidine photo-lyase activity"/>
    <property type="evidence" value="ECO:0007669"/>
    <property type="project" value="TreeGrafter"/>
</dbReference>
<feature type="binding site" evidence="4">
    <location>
        <begin position="219"/>
        <end position="223"/>
    </location>
    <ligand>
        <name>FAD</name>
        <dbReference type="ChEBI" id="CHEBI:57692"/>
    </ligand>
</feature>
<protein>
    <submittedName>
        <fullName evidence="8">Deoxyribodipyrimidine photo-lyase</fullName>
    </submittedName>
</protein>
<dbReference type="Pfam" id="PF03441">
    <property type="entry name" value="FAD_binding_7"/>
    <property type="match status" value="1"/>
</dbReference>
<dbReference type="PANTHER" id="PTHR11455">
    <property type="entry name" value="CRYPTOCHROME"/>
    <property type="match status" value="1"/>
</dbReference>
<keyword evidence="3 4" id="KW-0274">FAD</keyword>
<dbReference type="InterPro" id="IPR036155">
    <property type="entry name" value="Crypto/Photolyase_N_sf"/>
</dbReference>
<dbReference type="EMBL" id="AP023215">
    <property type="protein sequence ID" value="BCG49674.1"/>
    <property type="molecule type" value="Genomic_DNA"/>
</dbReference>
<keyword evidence="9" id="KW-1185">Reference proteome</keyword>
<dbReference type="Proteomes" id="UP000595708">
    <property type="component" value="Chromosome"/>
</dbReference>
<dbReference type="InterPro" id="IPR005101">
    <property type="entry name" value="Cryptochr/Photolyase_FAD-bd"/>
</dbReference>
<evidence type="ECO:0000256" key="4">
    <source>
        <dbReference type="PIRSR" id="PIRSR602081-1"/>
    </source>
</evidence>
<feature type="domain" description="Photolyase/cryptochrome alpha/beta" evidence="7">
    <location>
        <begin position="1"/>
        <end position="108"/>
    </location>
</feature>
<name>A0A7R6VZY5_9PROT</name>
<feature type="site" description="Electron transfer via tryptophanyl radical" evidence="5">
    <location>
        <position position="348"/>
    </location>
</feature>
<dbReference type="Gene3D" id="1.10.579.10">
    <property type="entry name" value="DNA Cyclobutane Dipyrimidine Photolyase, subunit A, domain 3"/>
    <property type="match status" value="1"/>
</dbReference>
<evidence type="ECO:0000313" key="8">
    <source>
        <dbReference type="EMBL" id="BCG49674.1"/>
    </source>
</evidence>
<dbReference type="Gene3D" id="3.40.50.620">
    <property type="entry name" value="HUPs"/>
    <property type="match status" value="1"/>
</dbReference>
<reference evidence="8 9" key="1">
    <citation type="journal article" date="2020" name="Genome Biol. Evol.">
        <title>Comparative Genomics Underlines Multiple Roles of Profftella, an Obligate Symbiont of Psyllids: Providing Toxins, Vitamins, and Carotenoids.</title>
        <authorList>
            <person name="Nakabachi A."/>
            <person name="Piel J."/>
            <person name="Malenovsky I."/>
            <person name="Hirose Y."/>
        </authorList>
    </citation>
    <scope>NUCLEOTIDE SEQUENCE [LARGE SCALE GENOMIC DNA]</scope>
    <source>
        <strain evidence="8 9">Dco</strain>
    </source>
</reference>
<keyword evidence="8" id="KW-0456">Lyase</keyword>
<comment type="cofactor">
    <cofactor evidence="4">
        <name>FAD</name>
        <dbReference type="ChEBI" id="CHEBI:57692"/>
    </cofactor>
    <text evidence="4">Binds 1 FAD per subunit.</text>
</comment>
<comment type="similarity">
    <text evidence="6">Belongs to the DNA photolyase family.</text>
</comment>
<dbReference type="PROSITE" id="PS51645">
    <property type="entry name" value="PHR_CRY_ALPHA_BETA"/>
    <property type="match status" value="1"/>
</dbReference>
<feature type="binding site" evidence="4">
    <location>
        <begin position="261"/>
        <end position="268"/>
    </location>
    <ligand>
        <name>FAD</name>
        <dbReference type="ChEBI" id="CHEBI:57692"/>
    </ligand>
</feature>
<feature type="site" description="Electron transfer via tryptophanyl radical" evidence="5">
    <location>
        <position position="371"/>
    </location>
</feature>
<dbReference type="PANTHER" id="PTHR11455:SF9">
    <property type="entry name" value="CRYPTOCHROME CIRCADIAN CLOCK 5 ISOFORM X1"/>
    <property type="match status" value="1"/>
</dbReference>
<evidence type="ECO:0000313" key="9">
    <source>
        <dbReference type="Proteomes" id="UP000595708"/>
    </source>
</evidence>
<feature type="binding site" evidence="4">
    <location>
        <position position="258"/>
    </location>
    <ligand>
        <name>FAD</name>
        <dbReference type="ChEBI" id="CHEBI:57692"/>
    </ligand>
</feature>
<keyword evidence="2 4" id="KW-0285">Flavoprotein</keyword>
<organism evidence="8 9">
    <name type="scientific">Candidatus Profftella armatura</name>
    <name type="common">Diaphorina cf. continua</name>
    <dbReference type="NCBI Taxonomy" id="2661583"/>
    <lineage>
        <taxon>Bacteria</taxon>
        <taxon>Pseudomonadati</taxon>
        <taxon>Pseudomonadota</taxon>
        <taxon>Betaproteobacteria</taxon>
        <taxon>Candidatus Profftella</taxon>
    </lineage>
</organism>
<dbReference type="SUPFAM" id="SSF52425">
    <property type="entry name" value="Cryptochrome/photolyase, N-terminal domain"/>
    <property type="match status" value="1"/>
</dbReference>
<evidence type="ECO:0000256" key="5">
    <source>
        <dbReference type="PIRSR" id="PIRSR602081-2"/>
    </source>
</evidence>
<dbReference type="AlphaFoldDB" id="A0A7R6VZY5"/>
<feature type="site" description="Electron transfer via tryptophanyl radical" evidence="5">
    <location>
        <position position="292"/>
    </location>
</feature>
<gene>
    <name evidence="8" type="primary">phrB</name>
    <name evidence="8" type="ORF">PADco_2540</name>
</gene>
<dbReference type="SUPFAM" id="SSF48173">
    <property type="entry name" value="Cryptochrome/photolyase FAD-binding domain"/>
    <property type="match status" value="1"/>
</dbReference>
<evidence type="ECO:0000256" key="3">
    <source>
        <dbReference type="ARBA" id="ARBA00022827"/>
    </source>
</evidence>
<dbReference type="InterPro" id="IPR002081">
    <property type="entry name" value="Cryptochrome/DNA_photolyase_1"/>
</dbReference>
<feature type="binding site" evidence="4">
    <location>
        <begin position="361"/>
        <end position="363"/>
    </location>
    <ligand>
        <name>FAD</name>
        <dbReference type="ChEBI" id="CHEBI:57692"/>
    </ligand>
</feature>
<dbReference type="GO" id="GO:0009416">
    <property type="term" value="P:response to light stimulus"/>
    <property type="evidence" value="ECO:0007669"/>
    <property type="project" value="TreeGrafter"/>
</dbReference>
<proteinExistence type="inferred from homology"/>
<dbReference type="GO" id="GO:0003677">
    <property type="term" value="F:DNA binding"/>
    <property type="evidence" value="ECO:0007669"/>
    <property type="project" value="TreeGrafter"/>
</dbReference>
<dbReference type="KEGG" id="parm:PADco_2540"/>
<dbReference type="GO" id="GO:0071949">
    <property type="term" value="F:FAD binding"/>
    <property type="evidence" value="ECO:0007669"/>
    <property type="project" value="TreeGrafter"/>
</dbReference>
<evidence type="ECO:0000256" key="6">
    <source>
        <dbReference type="RuleBase" id="RU004182"/>
    </source>
</evidence>
<keyword evidence="6" id="KW-0157">Chromophore</keyword>
<dbReference type="InterPro" id="IPR006050">
    <property type="entry name" value="DNA_photolyase_N"/>
</dbReference>
<sequence>MEVYCVFIFDKNILNPLRSQGIIEDRRVEFIFKSIIELSIILQNYNSNLIIRHATASKEIKKLVIELNIDAVMINHDYEPQAIIRDKLIKKELKIIGCKFFSYKDQVIFEKNEILNKIGKPYSIFSCYQRKWIEKIKNNKFYLQSYPVKSYLNNLVNFSKLHKINNNISSLNKIGFCKSNLSALGIQTGMSGAKILLNNFIQKIKNYNTTRNYPYIYGTSYLSIHLRFGTISIRKLVRLIFKFIKKYSKTNCIGYFTWLSQLIWRDFYQMILYCYPNVINKSFKKEYDNILWENNDCAKKNFLKWCKGYTGYPLIDAAIIQLNSSGYMHNKLRMITASFLIKDMGINWKWGENYFANKLNDFDLASNNGNWQWSASSGCSSQPYFRIFNPIIQSKKFDSQGIFIRKYLPQLSKLSNKYIHSPWEVSPSKLEKAGIILGKNYPKPILEQSLSKINTLKRYNFIKKYFKL</sequence>
<evidence type="ECO:0000256" key="2">
    <source>
        <dbReference type="ARBA" id="ARBA00022630"/>
    </source>
</evidence>